<sequence>MPASKRHPETSLTPRRAATRDRLIDAAHEVFAERGFHGASVEDLCERAGFTRGAFYSNFSSKDDLVLEISQRYSERLLAGVAQVAARDDLTPAEVVQAVLTAWTSDRRERRLWWLLQTEFTLHAVRDSAAGRSWAKQQAGVRTSLARLVEETAARRGLTLPVSADDFARAAMALAAAGTGQHLLEPRSQPDGALAARVLRVLLGAQAG</sequence>
<dbReference type="Pfam" id="PF00440">
    <property type="entry name" value="TetR_N"/>
    <property type="match status" value="1"/>
</dbReference>
<accession>A0A542E311</accession>
<name>A0A542E311_9MICO</name>
<feature type="DNA-binding region" description="H-T-H motif" evidence="2">
    <location>
        <begin position="40"/>
        <end position="59"/>
    </location>
</feature>
<feature type="domain" description="HTH tetR-type" evidence="3">
    <location>
        <begin position="17"/>
        <end position="77"/>
    </location>
</feature>
<gene>
    <name evidence="4" type="ORF">FB458_2830</name>
</gene>
<dbReference type="PANTHER" id="PTHR30055">
    <property type="entry name" value="HTH-TYPE TRANSCRIPTIONAL REGULATOR RUTR"/>
    <property type="match status" value="1"/>
</dbReference>
<evidence type="ECO:0000259" key="3">
    <source>
        <dbReference type="PROSITE" id="PS50977"/>
    </source>
</evidence>
<protein>
    <submittedName>
        <fullName evidence="4">TetR family transcriptional regulator</fullName>
    </submittedName>
</protein>
<dbReference type="InterPro" id="IPR009057">
    <property type="entry name" value="Homeodomain-like_sf"/>
</dbReference>
<dbReference type="Gene3D" id="1.10.357.10">
    <property type="entry name" value="Tetracycline Repressor, domain 2"/>
    <property type="match status" value="1"/>
</dbReference>
<dbReference type="Proteomes" id="UP000317893">
    <property type="component" value="Unassembled WGS sequence"/>
</dbReference>
<keyword evidence="5" id="KW-1185">Reference proteome</keyword>
<evidence type="ECO:0000256" key="2">
    <source>
        <dbReference type="PROSITE-ProRule" id="PRU00335"/>
    </source>
</evidence>
<dbReference type="SUPFAM" id="SSF48498">
    <property type="entry name" value="Tetracyclin repressor-like, C-terminal domain"/>
    <property type="match status" value="1"/>
</dbReference>
<dbReference type="AlphaFoldDB" id="A0A542E311"/>
<evidence type="ECO:0000313" key="5">
    <source>
        <dbReference type="Proteomes" id="UP000317893"/>
    </source>
</evidence>
<dbReference type="PROSITE" id="PS50977">
    <property type="entry name" value="HTH_TETR_2"/>
    <property type="match status" value="1"/>
</dbReference>
<evidence type="ECO:0000256" key="1">
    <source>
        <dbReference type="ARBA" id="ARBA00023125"/>
    </source>
</evidence>
<dbReference type="PANTHER" id="PTHR30055:SF226">
    <property type="entry name" value="HTH-TYPE TRANSCRIPTIONAL REGULATOR PKSA"/>
    <property type="match status" value="1"/>
</dbReference>
<dbReference type="EMBL" id="VFMN01000001">
    <property type="protein sequence ID" value="TQJ09716.1"/>
    <property type="molecule type" value="Genomic_DNA"/>
</dbReference>
<dbReference type="OrthoDB" id="7252896at2"/>
<dbReference type="PRINTS" id="PR00455">
    <property type="entry name" value="HTHTETR"/>
</dbReference>
<comment type="caution">
    <text evidence="4">The sequence shown here is derived from an EMBL/GenBank/DDBJ whole genome shotgun (WGS) entry which is preliminary data.</text>
</comment>
<dbReference type="InterPro" id="IPR050109">
    <property type="entry name" value="HTH-type_TetR-like_transc_reg"/>
</dbReference>
<dbReference type="SUPFAM" id="SSF46689">
    <property type="entry name" value="Homeodomain-like"/>
    <property type="match status" value="1"/>
</dbReference>
<dbReference type="GO" id="GO:0000976">
    <property type="term" value="F:transcription cis-regulatory region binding"/>
    <property type="evidence" value="ECO:0007669"/>
    <property type="project" value="TreeGrafter"/>
</dbReference>
<evidence type="ECO:0000313" key="4">
    <source>
        <dbReference type="EMBL" id="TQJ09716.1"/>
    </source>
</evidence>
<dbReference type="InterPro" id="IPR036271">
    <property type="entry name" value="Tet_transcr_reg_TetR-rel_C_sf"/>
</dbReference>
<dbReference type="InterPro" id="IPR001647">
    <property type="entry name" value="HTH_TetR"/>
</dbReference>
<dbReference type="GO" id="GO:0003700">
    <property type="term" value="F:DNA-binding transcription factor activity"/>
    <property type="evidence" value="ECO:0007669"/>
    <property type="project" value="TreeGrafter"/>
</dbReference>
<keyword evidence="1 2" id="KW-0238">DNA-binding</keyword>
<dbReference type="RefSeq" id="WP_141849044.1">
    <property type="nucleotide sequence ID" value="NZ_BAAAPR010000007.1"/>
</dbReference>
<organism evidence="4 5">
    <name type="scientific">Lapillicoccus jejuensis</name>
    <dbReference type="NCBI Taxonomy" id="402171"/>
    <lineage>
        <taxon>Bacteria</taxon>
        <taxon>Bacillati</taxon>
        <taxon>Actinomycetota</taxon>
        <taxon>Actinomycetes</taxon>
        <taxon>Micrococcales</taxon>
        <taxon>Intrasporangiaceae</taxon>
        <taxon>Lapillicoccus</taxon>
    </lineage>
</organism>
<reference evidence="4 5" key="1">
    <citation type="submission" date="2019-06" db="EMBL/GenBank/DDBJ databases">
        <title>Sequencing the genomes of 1000 actinobacteria strains.</title>
        <authorList>
            <person name="Klenk H.-P."/>
        </authorList>
    </citation>
    <scope>NUCLEOTIDE SEQUENCE [LARGE SCALE GENOMIC DNA]</scope>
    <source>
        <strain evidence="4 5">DSM 18607</strain>
    </source>
</reference>
<proteinExistence type="predicted"/>